<feature type="chain" id="PRO_5032981314" evidence="1">
    <location>
        <begin position="21"/>
        <end position="381"/>
    </location>
</feature>
<gene>
    <name evidence="2" type="ORF">MGAL_10B001217</name>
</gene>
<feature type="signal peptide" evidence="1">
    <location>
        <begin position="1"/>
        <end position="20"/>
    </location>
</feature>
<dbReference type="EMBL" id="UYJE01002149">
    <property type="protein sequence ID" value="VDI08143.1"/>
    <property type="molecule type" value="Genomic_DNA"/>
</dbReference>
<proteinExistence type="predicted"/>
<keyword evidence="3" id="KW-1185">Reference proteome</keyword>
<dbReference type="AlphaFoldDB" id="A0A8B6CNQ8"/>
<comment type="caution">
    <text evidence="2">The sequence shown here is derived from an EMBL/GenBank/DDBJ whole genome shotgun (WGS) entry which is preliminary data.</text>
</comment>
<organism evidence="2 3">
    <name type="scientific">Mytilus galloprovincialis</name>
    <name type="common">Mediterranean mussel</name>
    <dbReference type="NCBI Taxonomy" id="29158"/>
    <lineage>
        <taxon>Eukaryota</taxon>
        <taxon>Metazoa</taxon>
        <taxon>Spiralia</taxon>
        <taxon>Lophotrochozoa</taxon>
        <taxon>Mollusca</taxon>
        <taxon>Bivalvia</taxon>
        <taxon>Autobranchia</taxon>
        <taxon>Pteriomorphia</taxon>
        <taxon>Mytilida</taxon>
        <taxon>Mytiloidea</taxon>
        <taxon>Mytilidae</taxon>
        <taxon>Mytilinae</taxon>
        <taxon>Mytilus</taxon>
    </lineage>
</organism>
<dbReference type="OrthoDB" id="6134454at2759"/>
<evidence type="ECO:0000313" key="3">
    <source>
        <dbReference type="Proteomes" id="UP000596742"/>
    </source>
</evidence>
<dbReference type="Proteomes" id="UP000596742">
    <property type="component" value="Unassembled WGS sequence"/>
</dbReference>
<evidence type="ECO:0000256" key="1">
    <source>
        <dbReference type="SAM" id="SignalP"/>
    </source>
</evidence>
<keyword evidence="1" id="KW-0732">Signal</keyword>
<reference evidence="2" key="1">
    <citation type="submission" date="2018-11" db="EMBL/GenBank/DDBJ databases">
        <authorList>
            <person name="Alioto T."/>
            <person name="Alioto T."/>
        </authorList>
    </citation>
    <scope>NUCLEOTIDE SEQUENCE</scope>
</reference>
<accession>A0A8B6CNQ8</accession>
<name>A0A8B6CNQ8_MYTGA</name>
<protein>
    <submittedName>
        <fullName evidence="2">Uncharacterized protein</fullName>
    </submittedName>
</protein>
<sequence>MFMHTVYIFFIFIQIDITFGQTDPCESYSTLDNVKRSAGYALDLDNDIAISDDRLDPGWYRIVSVAGEDMPTAAPGTFRCGSWYTIWLDGALPTDVSSEVSQPVCVQTLISECQSTWNIDIRRCAGGFLVYNLLSSQLTKSAYCFGTEVKCPDGEYSETGYSPGCSADVPPETFVSLVQTELAEGATLNPALGPSLEPVFKCSFTEVAGQAYVYDVYWFINDQSVVTHRRLEFPNIGQALLRPNDWVGNYQMNMVVKCAVRARLDANSVPGPYFYSDLFEAGVKRWNRSQGHKNPDIFSEDDQTLQNQFIPLNTFIQEINQSAEKSPKFDLDIRETSKRKGGTDEYYNFNLYRTDGVHPNLLLAKLWMRRIATKILHQCYR</sequence>
<evidence type="ECO:0000313" key="2">
    <source>
        <dbReference type="EMBL" id="VDI08143.1"/>
    </source>
</evidence>